<comment type="catalytic activity">
    <reaction evidence="18">
        <text>L-threonyl-[protein] + ATP = O-phospho-L-threonyl-[protein] + ADP + H(+)</text>
        <dbReference type="Rhea" id="RHEA:46608"/>
        <dbReference type="Rhea" id="RHEA-COMP:11060"/>
        <dbReference type="Rhea" id="RHEA-COMP:11605"/>
        <dbReference type="ChEBI" id="CHEBI:15378"/>
        <dbReference type="ChEBI" id="CHEBI:30013"/>
        <dbReference type="ChEBI" id="CHEBI:30616"/>
        <dbReference type="ChEBI" id="CHEBI:61977"/>
        <dbReference type="ChEBI" id="CHEBI:456216"/>
        <dbReference type="EC" id="2.7.11.1"/>
    </reaction>
</comment>
<dbReference type="InterPro" id="IPR008271">
    <property type="entry name" value="Ser/Thr_kinase_AS"/>
</dbReference>
<accession>A0AAE1M722</accession>
<keyword evidence="3" id="KW-1003">Cell membrane</keyword>
<evidence type="ECO:0000256" key="4">
    <source>
        <dbReference type="ARBA" id="ARBA00022527"/>
    </source>
</evidence>
<keyword evidence="11 20" id="KW-0547">Nucleotide-binding</keyword>
<keyword evidence="8 21" id="KW-0812">Transmembrane</keyword>
<evidence type="ECO:0000256" key="16">
    <source>
        <dbReference type="ARBA" id="ARBA00023170"/>
    </source>
</evidence>
<keyword evidence="13 20" id="KW-0067">ATP-binding</keyword>
<dbReference type="PROSITE" id="PS50011">
    <property type="entry name" value="PROTEIN_KINASE_DOM"/>
    <property type="match status" value="1"/>
</dbReference>
<dbReference type="SMART" id="SM00369">
    <property type="entry name" value="LRR_TYP"/>
    <property type="match status" value="5"/>
</dbReference>
<dbReference type="FunFam" id="3.80.10.10:FF:000041">
    <property type="entry name" value="LRR receptor-like serine/threonine-protein kinase ERECTA"/>
    <property type="match status" value="1"/>
</dbReference>
<dbReference type="FunFam" id="1.10.510.10:FF:000358">
    <property type="entry name" value="Putative leucine-rich repeat receptor-like serine/threonine-protein kinase"/>
    <property type="match status" value="1"/>
</dbReference>
<dbReference type="PANTHER" id="PTHR27008">
    <property type="entry name" value="OS04G0122200 PROTEIN"/>
    <property type="match status" value="1"/>
</dbReference>
<evidence type="ECO:0000256" key="3">
    <source>
        <dbReference type="ARBA" id="ARBA00022475"/>
    </source>
</evidence>
<evidence type="ECO:0000313" key="24">
    <source>
        <dbReference type="Proteomes" id="UP001293593"/>
    </source>
</evidence>
<comment type="catalytic activity">
    <reaction evidence="19">
        <text>L-seryl-[protein] + ATP = O-phospho-L-seryl-[protein] + ADP + H(+)</text>
        <dbReference type="Rhea" id="RHEA:17989"/>
        <dbReference type="Rhea" id="RHEA-COMP:9863"/>
        <dbReference type="Rhea" id="RHEA-COMP:11604"/>
        <dbReference type="ChEBI" id="CHEBI:15378"/>
        <dbReference type="ChEBI" id="CHEBI:29999"/>
        <dbReference type="ChEBI" id="CHEBI:30616"/>
        <dbReference type="ChEBI" id="CHEBI:83421"/>
        <dbReference type="ChEBI" id="CHEBI:456216"/>
        <dbReference type="EC" id="2.7.11.1"/>
    </reaction>
</comment>
<dbReference type="GO" id="GO:0005886">
    <property type="term" value="C:plasma membrane"/>
    <property type="evidence" value="ECO:0007669"/>
    <property type="project" value="UniProtKB-SubCell"/>
</dbReference>
<keyword evidence="9" id="KW-0732">Signal</keyword>
<keyword evidence="10" id="KW-0677">Repeat</keyword>
<organism evidence="23 24">
    <name type="scientific">Acacia crassicarpa</name>
    <name type="common">northern wattle</name>
    <dbReference type="NCBI Taxonomy" id="499986"/>
    <lineage>
        <taxon>Eukaryota</taxon>
        <taxon>Viridiplantae</taxon>
        <taxon>Streptophyta</taxon>
        <taxon>Embryophyta</taxon>
        <taxon>Tracheophyta</taxon>
        <taxon>Spermatophyta</taxon>
        <taxon>Magnoliopsida</taxon>
        <taxon>eudicotyledons</taxon>
        <taxon>Gunneridae</taxon>
        <taxon>Pentapetalae</taxon>
        <taxon>rosids</taxon>
        <taxon>fabids</taxon>
        <taxon>Fabales</taxon>
        <taxon>Fabaceae</taxon>
        <taxon>Caesalpinioideae</taxon>
        <taxon>mimosoid clade</taxon>
        <taxon>Acacieae</taxon>
        <taxon>Acacia</taxon>
    </lineage>
</organism>
<keyword evidence="5" id="KW-0597">Phosphoprotein</keyword>
<dbReference type="Gene3D" id="3.30.200.20">
    <property type="entry name" value="Phosphorylase Kinase, domain 1"/>
    <property type="match status" value="1"/>
</dbReference>
<evidence type="ECO:0000259" key="22">
    <source>
        <dbReference type="PROSITE" id="PS50011"/>
    </source>
</evidence>
<proteinExistence type="predicted"/>
<dbReference type="InterPro" id="IPR032675">
    <property type="entry name" value="LRR_dom_sf"/>
</dbReference>
<name>A0AAE1M722_9FABA</name>
<reference evidence="23" key="1">
    <citation type="submission" date="2023-10" db="EMBL/GenBank/DDBJ databases">
        <title>Chromosome-level genome of the transformable northern wattle, Acacia crassicarpa.</title>
        <authorList>
            <person name="Massaro I."/>
            <person name="Sinha N.R."/>
            <person name="Poethig S."/>
            <person name="Leichty A.R."/>
        </authorList>
    </citation>
    <scope>NUCLEOTIDE SEQUENCE</scope>
    <source>
        <strain evidence="23">Acra3RX</strain>
        <tissue evidence="23">Leaf</tissue>
    </source>
</reference>
<dbReference type="InterPro" id="IPR001611">
    <property type="entry name" value="Leu-rich_rpt"/>
</dbReference>
<dbReference type="InterPro" id="IPR017441">
    <property type="entry name" value="Protein_kinase_ATP_BS"/>
</dbReference>
<dbReference type="EC" id="2.7.11.1" evidence="2"/>
<dbReference type="Gene3D" id="1.10.510.10">
    <property type="entry name" value="Transferase(Phosphotransferase) domain 1"/>
    <property type="match status" value="1"/>
</dbReference>
<evidence type="ECO:0000256" key="17">
    <source>
        <dbReference type="ARBA" id="ARBA00023180"/>
    </source>
</evidence>
<protein>
    <recommendedName>
        <fullName evidence="2">non-specific serine/threonine protein kinase</fullName>
        <ecNumber evidence="2">2.7.11.1</ecNumber>
    </recommendedName>
</protein>
<evidence type="ECO:0000256" key="19">
    <source>
        <dbReference type="ARBA" id="ARBA00048679"/>
    </source>
</evidence>
<dbReference type="EMBL" id="JAWXYG010000014">
    <property type="protein sequence ID" value="KAK4254229.1"/>
    <property type="molecule type" value="Genomic_DNA"/>
</dbReference>
<evidence type="ECO:0000256" key="9">
    <source>
        <dbReference type="ARBA" id="ARBA00022729"/>
    </source>
</evidence>
<evidence type="ECO:0000256" key="11">
    <source>
        <dbReference type="ARBA" id="ARBA00022741"/>
    </source>
</evidence>
<keyword evidence="15 21" id="KW-0472">Membrane</keyword>
<dbReference type="InterPro" id="IPR003591">
    <property type="entry name" value="Leu-rich_rpt_typical-subtyp"/>
</dbReference>
<dbReference type="SMART" id="SM00220">
    <property type="entry name" value="S_TKc"/>
    <property type="match status" value="1"/>
</dbReference>
<keyword evidence="12" id="KW-0418">Kinase</keyword>
<dbReference type="InterPro" id="IPR000719">
    <property type="entry name" value="Prot_kinase_dom"/>
</dbReference>
<evidence type="ECO:0000256" key="6">
    <source>
        <dbReference type="ARBA" id="ARBA00022614"/>
    </source>
</evidence>
<dbReference type="AlphaFoldDB" id="A0AAE1M722"/>
<dbReference type="InterPro" id="IPR051809">
    <property type="entry name" value="Plant_receptor-like_S/T_kinase"/>
</dbReference>
<feature type="transmembrane region" description="Helical" evidence="21">
    <location>
        <begin position="249"/>
        <end position="270"/>
    </location>
</feature>
<keyword evidence="6" id="KW-0433">Leucine-rich repeat</keyword>
<evidence type="ECO:0000313" key="23">
    <source>
        <dbReference type="EMBL" id="KAK4254229.1"/>
    </source>
</evidence>
<dbReference type="Gene3D" id="3.80.10.10">
    <property type="entry name" value="Ribonuclease Inhibitor"/>
    <property type="match status" value="1"/>
</dbReference>
<evidence type="ECO:0000256" key="15">
    <source>
        <dbReference type="ARBA" id="ARBA00023136"/>
    </source>
</evidence>
<keyword evidence="4" id="KW-0723">Serine/threonine-protein kinase</keyword>
<evidence type="ECO:0000256" key="5">
    <source>
        <dbReference type="ARBA" id="ARBA00022553"/>
    </source>
</evidence>
<evidence type="ECO:0000256" key="7">
    <source>
        <dbReference type="ARBA" id="ARBA00022679"/>
    </source>
</evidence>
<feature type="domain" description="Protein kinase" evidence="22">
    <location>
        <begin position="306"/>
        <end position="585"/>
    </location>
</feature>
<evidence type="ECO:0000256" key="21">
    <source>
        <dbReference type="SAM" id="Phobius"/>
    </source>
</evidence>
<dbReference type="FunFam" id="3.30.200.20:FF:000661">
    <property type="entry name" value="Serine-threonine protein kinase plant-type"/>
    <property type="match status" value="1"/>
</dbReference>
<dbReference type="Pfam" id="PF00560">
    <property type="entry name" value="LRR_1"/>
    <property type="match status" value="1"/>
</dbReference>
<evidence type="ECO:0000256" key="1">
    <source>
        <dbReference type="ARBA" id="ARBA00004162"/>
    </source>
</evidence>
<dbReference type="PROSITE" id="PS00107">
    <property type="entry name" value="PROTEIN_KINASE_ATP"/>
    <property type="match status" value="1"/>
</dbReference>
<dbReference type="SUPFAM" id="SSF56112">
    <property type="entry name" value="Protein kinase-like (PK-like)"/>
    <property type="match status" value="1"/>
</dbReference>
<gene>
    <name evidence="23" type="ORF">QN277_009636</name>
</gene>
<evidence type="ECO:0000256" key="20">
    <source>
        <dbReference type="PROSITE-ProRule" id="PRU10141"/>
    </source>
</evidence>
<dbReference type="PANTHER" id="PTHR27008:SF585">
    <property type="entry name" value="PROTEIN KINASE DOMAIN-CONTAINING PROTEIN"/>
    <property type="match status" value="1"/>
</dbReference>
<dbReference type="PROSITE" id="PS00108">
    <property type="entry name" value="PROTEIN_KINASE_ST"/>
    <property type="match status" value="1"/>
</dbReference>
<dbReference type="GO" id="GO:0005524">
    <property type="term" value="F:ATP binding"/>
    <property type="evidence" value="ECO:0007669"/>
    <property type="project" value="UniProtKB-UniRule"/>
</dbReference>
<evidence type="ECO:0000256" key="10">
    <source>
        <dbReference type="ARBA" id="ARBA00022737"/>
    </source>
</evidence>
<keyword evidence="16" id="KW-0675">Receptor</keyword>
<dbReference type="SUPFAM" id="SSF52058">
    <property type="entry name" value="L domain-like"/>
    <property type="match status" value="1"/>
</dbReference>
<keyword evidence="24" id="KW-1185">Reference proteome</keyword>
<dbReference type="Proteomes" id="UP001293593">
    <property type="component" value="Unassembled WGS sequence"/>
</dbReference>
<evidence type="ECO:0000256" key="14">
    <source>
        <dbReference type="ARBA" id="ARBA00022989"/>
    </source>
</evidence>
<sequence length="588" mass="65711">MELDLDDNHFNGLIPHIVNKLQSLQHLSLSNNRLQGFIINELCQLKSLSELYLDNNMFSGVVPECLGNTSLQKLNFSSNKLVSQIPTSIWSLKDILVLDISSNVLNGIIPPKVSNLRAIILLNLSRNQISGSIPTTMGGLQTLQTLSLAENKLEGPIPKSLSGMVSMESLDVSHNYLSGVIPKSLESLLYLKYINLSYNLLHGEIPNGGPFQNFTAQSFMMNRDLCGKSQLQVQPCRKGNKHISNKGILMMKCLLPTIVATLIVLAIVVLKNKRDDDKNSTKRDLITLDTPTKISYYELLRGTNGFDESNLIGSGSFGSVYKAVLPNEKIVAVKVFNLDMEQSSRSFDVECSTMFHLRHRNLIKCISCCSNDHFKSLIMEFMANGSLDRWLYSHNYLNVLQRLNIMIDVAAALEYLQHGSSTLVVHCDVKPSNVLLDEDMVARLGDFGIAKLFGENQLKIYTKTLATIGYMAPEFGSKGVVYAKGDVFSYGILLMEVFTRKKPTDEMFVQGLSLKDWVSNSTPHSIMNIIDVNLLHRENQNIDNILLYMSLVFELALHCSTELSEARLTMIDVVASLRKIKSLYIENA</sequence>
<dbReference type="Pfam" id="PF13855">
    <property type="entry name" value="LRR_8"/>
    <property type="match status" value="2"/>
</dbReference>
<dbReference type="Pfam" id="PF00069">
    <property type="entry name" value="Pkinase"/>
    <property type="match status" value="1"/>
</dbReference>
<feature type="binding site" evidence="20">
    <location>
        <position position="334"/>
    </location>
    <ligand>
        <name>ATP</name>
        <dbReference type="ChEBI" id="CHEBI:30616"/>
    </ligand>
</feature>
<keyword evidence="7" id="KW-0808">Transferase</keyword>
<evidence type="ECO:0000256" key="13">
    <source>
        <dbReference type="ARBA" id="ARBA00022840"/>
    </source>
</evidence>
<dbReference type="GO" id="GO:0004674">
    <property type="term" value="F:protein serine/threonine kinase activity"/>
    <property type="evidence" value="ECO:0007669"/>
    <property type="project" value="UniProtKB-KW"/>
</dbReference>
<evidence type="ECO:0000256" key="12">
    <source>
        <dbReference type="ARBA" id="ARBA00022777"/>
    </source>
</evidence>
<evidence type="ECO:0000256" key="8">
    <source>
        <dbReference type="ARBA" id="ARBA00022692"/>
    </source>
</evidence>
<evidence type="ECO:0000256" key="18">
    <source>
        <dbReference type="ARBA" id="ARBA00047899"/>
    </source>
</evidence>
<dbReference type="InterPro" id="IPR011009">
    <property type="entry name" value="Kinase-like_dom_sf"/>
</dbReference>
<keyword evidence="14 21" id="KW-1133">Transmembrane helix</keyword>
<evidence type="ECO:0000256" key="2">
    <source>
        <dbReference type="ARBA" id="ARBA00012513"/>
    </source>
</evidence>
<dbReference type="FunFam" id="3.80.10.10:FF:000722">
    <property type="entry name" value="Leucine-rich repeat receptor-like protein kinase"/>
    <property type="match status" value="1"/>
</dbReference>
<comment type="caution">
    <text evidence="23">The sequence shown here is derived from an EMBL/GenBank/DDBJ whole genome shotgun (WGS) entry which is preliminary data.</text>
</comment>
<keyword evidence="17" id="KW-0325">Glycoprotein</keyword>
<comment type="subcellular location">
    <subcellularLocation>
        <location evidence="1">Cell membrane</location>
        <topology evidence="1">Single-pass membrane protein</topology>
    </subcellularLocation>
</comment>